<accession>A0AAN9LSS8</accession>
<comment type="caution">
    <text evidence="1">The sequence shown here is derived from an EMBL/GenBank/DDBJ whole genome shotgun (WGS) entry which is preliminary data.</text>
</comment>
<name>A0AAN9LSS8_CANGL</name>
<dbReference type="EMBL" id="JAYMYQ010000004">
    <property type="protein sequence ID" value="KAK7339397.1"/>
    <property type="molecule type" value="Genomic_DNA"/>
</dbReference>
<protein>
    <submittedName>
        <fullName evidence="1">Uncharacterized protein</fullName>
    </submittedName>
</protein>
<keyword evidence="2" id="KW-1185">Reference proteome</keyword>
<dbReference type="Proteomes" id="UP001367508">
    <property type="component" value="Unassembled WGS sequence"/>
</dbReference>
<proteinExistence type="predicted"/>
<gene>
    <name evidence="1" type="ORF">VNO77_20061</name>
</gene>
<dbReference type="AlphaFoldDB" id="A0AAN9LSS8"/>
<evidence type="ECO:0000313" key="1">
    <source>
        <dbReference type="EMBL" id="KAK7339397.1"/>
    </source>
</evidence>
<organism evidence="1 2">
    <name type="scientific">Canavalia gladiata</name>
    <name type="common">Sword bean</name>
    <name type="synonym">Dolichos gladiatus</name>
    <dbReference type="NCBI Taxonomy" id="3824"/>
    <lineage>
        <taxon>Eukaryota</taxon>
        <taxon>Viridiplantae</taxon>
        <taxon>Streptophyta</taxon>
        <taxon>Embryophyta</taxon>
        <taxon>Tracheophyta</taxon>
        <taxon>Spermatophyta</taxon>
        <taxon>Magnoliopsida</taxon>
        <taxon>eudicotyledons</taxon>
        <taxon>Gunneridae</taxon>
        <taxon>Pentapetalae</taxon>
        <taxon>rosids</taxon>
        <taxon>fabids</taxon>
        <taxon>Fabales</taxon>
        <taxon>Fabaceae</taxon>
        <taxon>Papilionoideae</taxon>
        <taxon>50 kb inversion clade</taxon>
        <taxon>NPAAA clade</taxon>
        <taxon>indigoferoid/millettioid clade</taxon>
        <taxon>Phaseoleae</taxon>
        <taxon>Canavalia</taxon>
    </lineage>
</organism>
<sequence length="90" mass="9659">MGMKGDAAWLRSALSAVKERERWDQGNSREGLEGSDATHDLHQASREDPILTSVCGATSVASVLRAWCRATGSMARTAVAKDPKTMEALV</sequence>
<reference evidence="1 2" key="1">
    <citation type="submission" date="2024-01" db="EMBL/GenBank/DDBJ databases">
        <title>The genomes of 5 underutilized Papilionoideae crops provide insights into root nodulation and disease resistanc.</title>
        <authorList>
            <person name="Jiang F."/>
        </authorList>
    </citation>
    <scope>NUCLEOTIDE SEQUENCE [LARGE SCALE GENOMIC DNA]</scope>
    <source>
        <strain evidence="1">LVBAO_FW01</strain>
        <tissue evidence="1">Leaves</tissue>
    </source>
</reference>
<evidence type="ECO:0000313" key="2">
    <source>
        <dbReference type="Proteomes" id="UP001367508"/>
    </source>
</evidence>